<keyword evidence="5" id="KW-0503">Monooxygenase</keyword>
<feature type="domain" description="FAD-binding" evidence="6">
    <location>
        <begin position="7"/>
        <end position="355"/>
    </location>
</feature>
<evidence type="ECO:0000313" key="8">
    <source>
        <dbReference type="Proteomes" id="UP001303473"/>
    </source>
</evidence>
<evidence type="ECO:0000256" key="5">
    <source>
        <dbReference type="ARBA" id="ARBA00023033"/>
    </source>
</evidence>
<evidence type="ECO:0000256" key="4">
    <source>
        <dbReference type="ARBA" id="ARBA00023002"/>
    </source>
</evidence>
<gene>
    <name evidence="7" type="ORF">QBC46DRAFT_321215</name>
</gene>
<dbReference type="Pfam" id="PF01494">
    <property type="entry name" value="FAD_binding_3"/>
    <property type="match status" value="1"/>
</dbReference>
<dbReference type="PANTHER" id="PTHR13789:SF306">
    <property type="entry name" value="HYDROXYLASE, PUTATIVE-RELATED"/>
    <property type="match status" value="1"/>
</dbReference>
<proteinExistence type="inferred from homology"/>
<keyword evidence="4" id="KW-0560">Oxidoreductase</keyword>
<name>A0AAN6MZX1_9PEZI</name>
<dbReference type="InterPro" id="IPR002938">
    <property type="entry name" value="FAD-bd"/>
</dbReference>
<dbReference type="SUPFAM" id="SSF51905">
    <property type="entry name" value="FAD/NAD(P)-binding domain"/>
    <property type="match status" value="1"/>
</dbReference>
<accession>A0AAN6MZX1</accession>
<dbReference type="PANTHER" id="PTHR13789">
    <property type="entry name" value="MONOOXYGENASE"/>
    <property type="match status" value="1"/>
</dbReference>
<dbReference type="EMBL" id="MU853878">
    <property type="protein sequence ID" value="KAK3936610.1"/>
    <property type="molecule type" value="Genomic_DNA"/>
</dbReference>
<dbReference type="SUPFAM" id="SSF54373">
    <property type="entry name" value="FAD-linked reductases, C-terminal domain"/>
    <property type="match status" value="1"/>
</dbReference>
<evidence type="ECO:0000259" key="6">
    <source>
        <dbReference type="Pfam" id="PF01494"/>
    </source>
</evidence>
<keyword evidence="3" id="KW-0274">FAD</keyword>
<reference evidence="8" key="1">
    <citation type="journal article" date="2023" name="Mol. Phylogenet. Evol.">
        <title>Genome-scale phylogeny and comparative genomics of the fungal order Sordariales.</title>
        <authorList>
            <person name="Hensen N."/>
            <person name="Bonometti L."/>
            <person name="Westerberg I."/>
            <person name="Brannstrom I.O."/>
            <person name="Guillou S."/>
            <person name="Cros-Aarteil S."/>
            <person name="Calhoun S."/>
            <person name="Haridas S."/>
            <person name="Kuo A."/>
            <person name="Mondo S."/>
            <person name="Pangilinan J."/>
            <person name="Riley R."/>
            <person name="LaButti K."/>
            <person name="Andreopoulos B."/>
            <person name="Lipzen A."/>
            <person name="Chen C."/>
            <person name="Yan M."/>
            <person name="Daum C."/>
            <person name="Ng V."/>
            <person name="Clum A."/>
            <person name="Steindorff A."/>
            <person name="Ohm R.A."/>
            <person name="Martin F."/>
            <person name="Silar P."/>
            <person name="Natvig D.O."/>
            <person name="Lalanne C."/>
            <person name="Gautier V."/>
            <person name="Ament-Velasquez S.L."/>
            <person name="Kruys A."/>
            <person name="Hutchinson M.I."/>
            <person name="Powell A.J."/>
            <person name="Barry K."/>
            <person name="Miller A.N."/>
            <person name="Grigoriev I.V."/>
            <person name="Debuchy R."/>
            <person name="Gladieux P."/>
            <person name="Hiltunen Thoren M."/>
            <person name="Johannesson H."/>
        </authorList>
    </citation>
    <scope>NUCLEOTIDE SEQUENCE [LARGE SCALE GENOMIC DNA]</scope>
    <source>
        <strain evidence="8">CBS 340.73</strain>
    </source>
</reference>
<evidence type="ECO:0000256" key="1">
    <source>
        <dbReference type="ARBA" id="ARBA00007992"/>
    </source>
</evidence>
<comment type="caution">
    <text evidence="7">The sequence shown here is derived from an EMBL/GenBank/DDBJ whole genome shotgun (WGS) entry which is preliminary data.</text>
</comment>
<sequence length="464" mass="51493">MAATQKLRVGIVGAGIGGLAAAIAIQRAGAQVTVLEAAPQLGEIGAGIQMTPNVSILLQRWGVDKVIGENLVRFEELNMRRKDGTLVGHTKVPTLEESLNRVWWVVHRAHLHEGLAKVAEDLGAKIIIDSQVATINHQDAQEVSVETQKGAKHTFDFLIGGDGINSITRRTLFPDVKPEPPTTNAAYRALVPYEQIRKDPIAKEIVDKLTMEVWMAEKAYIITYPITAGTMFNLVLSHHRPEKVRATEPNVPIEEFRNEYKDFDPRIKRIVDMVESTSRWPLMVTGPMKSWSSPRKNVVLMGDAAHSMVNHMAQGAATAMEDGAFLGKLLGKVVEGRLPLEEAVRIYEEERMPKAHMKQQVSFLNGAIWHLPDGPQQDARDRAMAPELKGKYFVRSSNLYDDPQTVLDVYGYDAEEHADTALAAYFNAGVEPFHPDTKVNKTTEDKFIGWFLKGAQQGPGQPKL</sequence>
<protein>
    <submittedName>
        <fullName evidence="7">Salicylate hydroxylase</fullName>
    </submittedName>
</protein>
<dbReference type="InterPro" id="IPR036188">
    <property type="entry name" value="FAD/NAD-bd_sf"/>
</dbReference>
<dbReference type="Gene3D" id="3.50.50.60">
    <property type="entry name" value="FAD/NAD(P)-binding domain"/>
    <property type="match status" value="1"/>
</dbReference>
<keyword evidence="2" id="KW-0285">Flavoprotein</keyword>
<dbReference type="PRINTS" id="PR00420">
    <property type="entry name" value="RNGMNOXGNASE"/>
</dbReference>
<dbReference type="GO" id="GO:0004497">
    <property type="term" value="F:monooxygenase activity"/>
    <property type="evidence" value="ECO:0007669"/>
    <property type="project" value="UniProtKB-KW"/>
</dbReference>
<keyword evidence="8" id="KW-1185">Reference proteome</keyword>
<comment type="similarity">
    <text evidence="1">Belongs to the paxM FAD-dependent monooxygenase family.</text>
</comment>
<organism evidence="7 8">
    <name type="scientific">Diplogelasinospora grovesii</name>
    <dbReference type="NCBI Taxonomy" id="303347"/>
    <lineage>
        <taxon>Eukaryota</taxon>
        <taxon>Fungi</taxon>
        <taxon>Dikarya</taxon>
        <taxon>Ascomycota</taxon>
        <taxon>Pezizomycotina</taxon>
        <taxon>Sordariomycetes</taxon>
        <taxon>Sordariomycetidae</taxon>
        <taxon>Sordariales</taxon>
        <taxon>Diplogelasinosporaceae</taxon>
        <taxon>Diplogelasinospora</taxon>
    </lineage>
</organism>
<dbReference type="GO" id="GO:0071949">
    <property type="term" value="F:FAD binding"/>
    <property type="evidence" value="ECO:0007669"/>
    <property type="project" value="InterPro"/>
</dbReference>
<evidence type="ECO:0000256" key="3">
    <source>
        <dbReference type="ARBA" id="ARBA00022827"/>
    </source>
</evidence>
<dbReference type="Proteomes" id="UP001303473">
    <property type="component" value="Unassembled WGS sequence"/>
</dbReference>
<dbReference type="InterPro" id="IPR050493">
    <property type="entry name" value="FAD-dep_Monooxygenase_BioMet"/>
</dbReference>
<evidence type="ECO:0000313" key="7">
    <source>
        <dbReference type="EMBL" id="KAK3936610.1"/>
    </source>
</evidence>
<dbReference type="AlphaFoldDB" id="A0AAN6MZX1"/>
<evidence type="ECO:0000256" key="2">
    <source>
        <dbReference type="ARBA" id="ARBA00022630"/>
    </source>
</evidence>